<feature type="domain" description="Helicase ATP-binding" evidence="3">
    <location>
        <begin position="876"/>
        <end position="1064"/>
    </location>
</feature>
<evidence type="ECO:0000259" key="4">
    <source>
        <dbReference type="PROSITE" id="PS51194"/>
    </source>
</evidence>
<feature type="compositionally biased region" description="Low complexity" evidence="2">
    <location>
        <begin position="744"/>
        <end position="762"/>
    </location>
</feature>
<dbReference type="InterPro" id="IPR001650">
    <property type="entry name" value="Helicase_C-like"/>
</dbReference>
<dbReference type="EMBL" id="LJSK01000088">
    <property type="protein sequence ID" value="KPI87444.1"/>
    <property type="molecule type" value="Genomic_DNA"/>
</dbReference>
<feature type="region of interest" description="Disordered" evidence="2">
    <location>
        <begin position="1585"/>
        <end position="1643"/>
    </location>
</feature>
<organism evidence="5 6">
    <name type="scientific">Leptomonas seymouri</name>
    <dbReference type="NCBI Taxonomy" id="5684"/>
    <lineage>
        <taxon>Eukaryota</taxon>
        <taxon>Discoba</taxon>
        <taxon>Euglenozoa</taxon>
        <taxon>Kinetoplastea</taxon>
        <taxon>Metakinetoplastina</taxon>
        <taxon>Trypanosomatida</taxon>
        <taxon>Trypanosomatidae</taxon>
        <taxon>Leishmaniinae</taxon>
        <taxon>Leptomonas</taxon>
    </lineage>
</organism>
<feature type="region of interest" description="Disordered" evidence="2">
    <location>
        <begin position="240"/>
        <end position="276"/>
    </location>
</feature>
<dbReference type="SMART" id="SM00490">
    <property type="entry name" value="HELICc"/>
    <property type="match status" value="1"/>
</dbReference>
<protein>
    <recommendedName>
        <fullName evidence="7">Helicase-like protein</fullName>
    </recommendedName>
</protein>
<name>A0A0N1I644_LEPSE</name>
<evidence type="ECO:0008006" key="7">
    <source>
        <dbReference type="Google" id="ProtNLM"/>
    </source>
</evidence>
<dbReference type="InterPro" id="IPR049730">
    <property type="entry name" value="SNF2/RAD54-like_C"/>
</dbReference>
<evidence type="ECO:0000313" key="5">
    <source>
        <dbReference type="EMBL" id="KPI87444.1"/>
    </source>
</evidence>
<dbReference type="Pfam" id="PF00271">
    <property type="entry name" value="Helicase_C"/>
    <property type="match status" value="1"/>
</dbReference>
<feature type="region of interest" description="Disordered" evidence="2">
    <location>
        <begin position="674"/>
        <end position="704"/>
    </location>
</feature>
<feature type="compositionally biased region" description="Basic and acidic residues" evidence="2">
    <location>
        <begin position="778"/>
        <end position="787"/>
    </location>
</feature>
<accession>A0A0N1I644</accession>
<dbReference type="Gene3D" id="3.40.50.300">
    <property type="entry name" value="P-loop containing nucleotide triphosphate hydrolases"/>
    <property type="match status" value="1"/>
</dbReference>
<keyword evidence="1" id="KW-0378">Hydrolase</keyword>
<dbReference type="InterPro" id="IPR038718">
    <property type="entry name" value="SNF2-like_sf"/>
</dbReference>
<feature type="region of interest" description="Disordered" evidence="2">
    <location>
        <begin position="1474"/>
        <end position="1497"/>
    </location>
</feature>
<dbReference type="GO" id="GO:0005524">
    <property type="term" value="F:ATP binding"/>
    <property type="evidence" value="ECO:0007669"/>
    <property type="project" value="InterPro"/>
</dbReference>
<feature type="compositionally biased region" description="Basic and acidic residues" evidence="2">
    <location>
        <begin position="1587"/>
        <end position="1597"/>
    </location>
</feature>
<dbReference type="InterPro" id="IPR027417">
    <property type="entry name" value="P-loop_NTPase"/>
</dbReference>
<feature type="region of interest" description="Disordered" evidence="2">
    <location>
        <begin position="743"/>
        <end position="766"/>
    </location>
</feature>
<feature type="region of interest" description="Disordered" evidence="2">
    <location>
        <begin position="1425"/>
        <end position="1451"/>
    </location>
</feature>
<dbReference type="PROSITE" id="PS51194">
    <property type="entry name" value="HELICASE_CTER"/>
    <property type="match status" value="1"/>
</dbReference>
<dbReference type="Gene3D" id="3.40.50.10810">
    <property type="entry name" value="Tandem AAA-ATPase domain"/>
    <property type="match status" value="2"/>
</dbReference>
<dbReference type="OMA" id="NTEYVHA"/>
<dbReference type="InterPro" id="IPR014001">
    <property type="entry name" value="Helicase_ATP-bd"/>
</dbReference>
<reference evidence="5 6" key="1">
    <citation type="journal article" date="2015" name="PLoS Pathog.">
        <title>Leptomonas seymouri: Adaptations to the Dixenous Life Cycle Analyzed by Genome Sequencing, Transcriptome Profiling and Co-infection with Leishmania donovani.</title>
        <authorList>
            <person name="Kraeva N."/>
            <person name="Butenko A."/>
            <person name="Hlavacova J."/>
            <person name="Kostygov A."/>
            <person name="Myskova J."/>
            <person name="Grybchuk D."/>
            <person name="Lestinova T."/>
            <person name="Votypka J."/>
            <person name="Volf P."/>
            <person name="Opperdoes F."/>
            <person name="Flegontov P."/>
            <person name="Lukes J."/>
            <person name="Yurchenko V."/>
        </authorList>
    </citation>
    <scope>NUCLEOTIDE SEQUENCE [LARGE SCALE GENOMIC DNA]</scope>
    <source>
        <strain evidence="5 6">ATCC 30220</strain>
    </source>
</reference>
<dbReference type="GO" id="GO:0016787">
    <property type="term" value="F:hydrolase activity"/>
    <property type="evidence" value="ECO:0007669"/>
    <property type="project" value="UniProtKB-KW"/>
</dbReference>
<gene>
    <name evidence="5" type="ORF">ABL78_3475</name>
</gene>
<feature type="compositionally biased region" description="Low complexity" evidence="2">
    <location>
        <begin position="1427"/>
        <end position="1444"/>
    </location>
</feature>
<dbReference type="PROSITE" id="PS51192">
    <property type="entry name" value="HELICASE_ATP_BIND_1"/>
    <property type="match status" value="1"/>
</dbReference>
<feature type="compositionally biased region" description="Low complexity" evidence="2">
    <location>
        <begin position="255"/>
        <end position="266"/>
    </location>
</feature>
<comment type="caution">
    <text evidence="5">The sequence shown here is derived from an EMBL/GenBank/DDBJ whole genome shotgun (WGS) entry which is preliminary data.</text>
</comment>
<feature type="compositionally biased region" description="Basic and acidic residues" evidence="2">
    <location>
        <begin position="1245"/>
        <end position="1256"/>
    </location>
</feature>
<feature type="compositionally biased region" description="Polar residues" evidence="2">
    <location>
        <begin position="1620"/>
        <end position="1629"/>
    </location>
</feature>
<sequence length="1690" mass="181001">MLTRRQARLLGLTTGEDALSAVNSSVDAAVSPIAVAGSAFTDGTGTPSSTAASCAGASTTAAGPTSPLGGRIVLRLSASATCASGGGSTPLLSTVLSFPLSGDAGRDGGINAYRGRRRLGARQAEAMLTSAQGAVDYWAAAGTTAGPVIHLATKYNGHRLGSPSYTPEAAQRCGRAKVAVSEQNHLDDQNSGPAAPPSSPPTTHRQLRLPPTQLRARWRGVIRNCTALYVYPRNSAAAVVTSPSCSSSPPPPAPRSSSSVSATISANGGSGAASLTRSAHHVLHLSHTAGASSTEARNSTSRVHNAGDSTMRGNGEGSVEHTFAHAHGSHRDMTVSPKSFSQRNATHFIVPYYSDVPSSLKFRAMRGGALTAAPSASHTQLRRPLTALAHRQQAQEQLNAWQRRLSHEVCYWVYVKEHEARMRLLFGLDDSASSGVAQDVNGRIGDTDTRHASPSGTAEAVDAVAAGEMAYLNSLDSSKSEEEAKVLRVIASIDKALKRQLALAYQHRAEDAEVADGASSKVQLAGDHALPLPLSSARRKDGSCPSSSSFASRRPAILEAVIASTTQRVEAFVDQLLPYQQEGVRWLLRLNALEHMNGILADDMGLGKTAQTVVYLSCYKDMMEEEVQRPLELLRARHTQLHQGALGSAAVGGELADVELPAWLSWCAAVATEENDEEVEDQDGDWSAPPLAQPVNGDSLSSSATSTGAPLAAACACGRMVQFVKDVKQWLWQLDEVREATGQAAAARGSSPLASPSSPLSLQKQQRAQKLRNAFEVVEQRDGDSDGRYPATPAVGLDPLPPMKGRRGNPSKHLSAAMAATAAGGLTQPSTFRSPLTSASAPLSLCRPSLFAHECRLSQCSPALDPQLDFALRCFRPVLIIAPLSTLPHWVAEFQRFSRRRVGAETVTAAAGGGRAPSRVLPPPTSGADACLGAADRFAVYMLNGPRAERESRMHAFLEHARSLEQEPPATITAATSKSTTVTPVLVIPHDMLTKPLSGPLRQIARVQWHVVVIDEAQRIKSAQSTLFKKVRLLQSVSRLVLTGTPLQNNTTELFSLLQFLAPHAFTSSSSDLFEQLDSALMAASRSRALEDRELHILLCRRVHRLLTPFILRREKTVLQASLPPIRDYAVLCPLLPFQEAQLEEVKRKHQAGVLSGNPHIQFRKILLHPYTTQAFFYVDEEVVQTSGKLLVLDFMMRFLQRTRHKFLVFCGWTLVLDVVETLCGLRGVPYVRLDGKTSVEKRNANIEGFNRRAPEEGEVADGGGHHQHPRRTSRRTLTGGGSADTVTASVPASGSDRAIEGNEEGDAAPVPCCFLISKIAGGVGLNLQAADTVFLLDVDYNPQRDAQALSRVYRVGQTREVRVFRLVIDHPIERSIVAIHEAKESLGRAVVQAGRYDLHSSVHEREEALQRIFRSGTLSKLSEELSVASPTSATVSETSTEAELPADEDDPCAAVHEDEAVEEEAVEGAGAPLSALKGFPTAPSAVGSSNKEGVDEGRLKATTDSLSQGSPPLPTGLHRMVVSSGDPTLPALKHPKVENTEYVHAEEKTLESFSTIASGQVLLQQQTKLCRKRRHISFKLEGGTEECSKDNRHSEVGDTELSTDGVPQSGGASKLLRSESLSIKSTGSVKDEEEVGASGDGQASTMVAPAAHLLAMRERLEEVLLRHDGERGVLQEMFRSVEASLKTAR</sequence>
<dbReference type="CDD" id="cd18793">
    <property type="entry name" value="SF2_C_SNF"/>
    <property type="match status" value="1"/>
</dbReference>
<evidence type="ECO:0000259" key="3">
    <source>
        <dbReference type="PROSITE" id="PS51192"/>
    </source>
</evidence>
<proteinExistence type="predicted"/>
<feature type="compositionally biased region" description="Acidic residues" evidence="2">
    <location>
        <begin position="674"/>
        <end position="684"/>
    </location>
</feature>
<dbReference type="Pfam" id="PF00176">
    <property type="entry name" value="SNF2-rel_dom"/>
    <property type="match status" value="1"/>
</dbReference>
<feature type="region of interest" description="Disordered" evidence="2">
    <location>
        <begin position="288"/>
        <end position="319"/>
    </location>
</feature>
<evidence type="ECO:0000256" key="1">
    <source>
        <dbReference type="ARBA" id="ARBA00022801"/>
    </source>
</evidence>
<feature type="compositionally biased region" description="Polar residues" evidence="2">
    <location>
        <begin position="289"/>
        <end position="312"/>
    </location>
</feature>
<dbReference type="PANTHER" id="PTHR10799">
    <property type="entry name" value="SNF2/RAD54 HELICASE FAMILY"/>
    <property type="match status" value="1"/>
</dbReference>
<feature type="region of interest" description="Disordered" evidence="2">
    <location>
        <begin position="778"/>
        <end position="811"/>
    </location>
</feature>
<evidence type="ECO:0000313" key="6">
    <source>
        <dbReference type="Proteomes" id="UP000038009"/>
    </source>
</evidence>
<keyword evidence="6" id="KW-1185">Reference proteome</keyword>
<dbReference type="InterPro" id="IPR000330">
    <property type="entry name" value="SNF2_N"/>
</dbReference>
<feature type="domain" description="Helicase C-terminal" evidence="4">
    <location>
        <begin position="1192"/>
        <end position="1411"/>
    </location>
</feature>
<dbReference type="Proteomes" id="UP000038009">
    <property type="component" value="Unassembled WGS sequence"/>
</dbReference>
<feature type="compositionally biased region" description="Basic residues" evidence="2">
    <location>
        <begin position="1266"/>
        <end position="1275"/>
    </location>
</feature>
<feature type="region of interest" description="Disordered" evidence="2">
    <location>
        <begin position="1245"/>
        <end position="1297"/>
    </location>
</feature>
<feature type="region of interest" description="Disordered" evidence="2">
    <location>
        <begin position="175"/>
        <end position="212"/>
    </location>
</feature>
<dbReference type="OrthoDB" id="278690at2759"/>
<dbReference type="SMART" id="SM00487">
    <property type="entry name" value="DEXDc"/>
    <property type="match status" value="1"/>
</dbReference>
<dbReference type="VEuPathDB" id="TriTrypDB:Lsey_0088_0120"/>
<dbReference type="SUPFAM" id="SSF52540">
    <property type="entry name" value="P-loop containing nucleoside triphosphate hydrolases"/>
    <property type="match status" value="3"/>
</dbReference>
<evidence type="ECO:0000256" key="2">
    <source>
        <dbReference type="SAM" id="MobiDB-lite"/>
    </source>
</evidence>